<sequence>MVDKLLTYQKLITSYTQEKEKILGQISKQMKILQNQIDHYNYVTNTQPSQDFLSKFENVQTIILEKIDKRIELEMKDFVQVKTQYANLFNDFKSSTHSFISDLKKEAMTLCDSSVTMKKDIENPNLSRGRSKRRSSGVLHTDPTDNTQNRSQIISIDGLYVLTEILQEILVLENMNMIQLINVNNYHVVKAFTLDGFKEANAKFKTVDQLLKCFCECPSSLCIPR</sequence>
<accession>A0A8D8LGC0</accession>
<name>A0A8D8LGC0_9HEMI</name>
<dbReference type="EMBL" id="HBUF01014238">
    <property type="protein sequence ID" value="CAG6609150.1"/>
    <property type="molecule type" value="Transcribed_RNA"/>
</dbReference>
<feature type="region of interest" description="Disordered" evidence="1">
    <location>
        <begin position="121"/>
        <end position="146"/>
    </location>
</feature>
<dbReference type="EMBL" id="HBUF01522156">
    <property type="protein sequence ID" value="CAG6749201.1"/>
    <property type="molecule type" value="Transcribed_RNA"/>
</dbReference>
<organism evidence="2">
    <name type="scientific">Cacopsylla melanoneura</name>
    <dbReference type="NCBI Taxonomy" id="428564"/>
    <lineage>
        <taxon>Eukaryota</taxon>
        <taxon>Metazoa</taxon>
        <taxon>Ecdysozoa</taxon>
        <taxon>Arthropoda</taxon>
        <taxon>Hexapoda</taxon>
        <taxon>Insecta</taxon>
        <taxon>Pterygota</taxon>
        <taxon>Neoptera</taxon>
        <taxon>Paraneoptera</taxon>
        <taxon>Hemiptera</taxon>
        <taxon>Sternorrhyncha</taxon>
        <taxon>Psylloidea</taxon>
        <taxon>Psyllidae</taxon>
        <taxon>Psyllinae</taxon>
        <taxon>Cacopsylla</taxon>
    </lineage>
</organism>
<dbReference type="AlphaFoldDB" id="A0A8D8LGC0"/>
<reference evidence="2" key="1">
    <citation type="submission" date="2021-05" db="EMBL/GenBank/DDBJ databases">
        <authorList>
            <person name="Alioto T."/>
            <person name="Alioto T."/>
            <person name="Gomez Garrido J."/>
        </authorList>
    </citation>
    <scope>NUCLEOTIDE SEQUENCE</scope>
</reference>
<evidence type="ECO:0000313" key="2">
    <source>
        <dbReference type="EMBL" id="CAG6609150.1"/>
    </source>
</evidence>
<evidence type="ECO:0000256" key="1">
    <source>
        <dbReference type="SAM" id="MobiDB-lite"/>
    </source>
</evidence>
<protein>
    <submittedName>
        <fullName evidence="2">Uncharacterized protein</fullName>
    </submittedName>
</protein>
<proteinExistence type="predicted"/>